<dbReference type="AlphaFoldDB" id="A0A839UJE2"/>
<comment type="caution">
    <text evidence="2">The sequence shown here is derived from an EMBL/GenBank/DDBJ whole genome shotgun (WGS) entry which is preliminary data.</text>
</comment>
<keyword evidence="1" id="KW-1133">Transmembrane helix</keyword>
<reference evidence="2 3" key="1">
    <citation type="submission" date="2020-08" db="EMBL/GenBank/DDBJ databases">
        <title>Genomic Encyclopedia of Type Strains, Phase III (KMG-III): the genomes of soil and plant-associated and newly described type strains.</title>
        <authorList>
            <person name="Whitman W."/>
        </authorList>
    </citation>
    <scope>NUCLEOTIDE SEQUENCE [LARGE SCALE GENOMIC DNA]</scope>
    <source>
        <strain evidence="2 3">CECT 7015</strain>
    </source>
</reference>
<name>A0A839UJE2_9HYPH</name>
<keyword evidence="1" id="KW-0812">Transmembrane</keyword>
<accession>A0A839UJE2</accession>
<protein>
    <recommendedName>
        <fullName evidence="4">Sel1 repeat family protein</fullName>
    </recommendedName>
</protein>
<evidence type="ECO:0000313" key="3">
    <source>
        <dbReference type="Proteomes" id="UP000554520"/>
    </source>
</evidence>
<dbReference type="Gene3D" id="1.25.40.10">
    <property type="entry name" value="Tetratricopeptide repeat domain"/>
    <property type="match status" value="1"/>
</dbReference>
<dbReference type="InterPro" id="IPR011990">
    <property type="entry name" value="TPR-like_helical_dom_sf"/>
</dbReference>
<keyword evidence="3" id="KW-1185">Reference proteome</keyword>
<proteinExistence type="predicted"/>
<dbReference type="InterPro" id="IPR006597">
    <property type="entry name" value="Sel1-like"/>
</dbReference>
<sequence>MSNAVAEGEKGKRAKSSVLIRNIMFLTFAALLLILGVFVVRIVFPSQLEREGAALVAKNYSEAMSLLLPLAGEGVAGAELGVGYIYANGLGVQKDNMSAVGFYRRAAEQGLAAAPQLRGCGKVSLTLALCTNWGKR</sequence>
<feature type="transmembrane region" description="Helical" evidence="1">
    <location>
        <begin position="23"/>
        <end position="44"/>
    </location>
</feature>
<gene>
    <name evidence="2" type="ORF">FHS21_006330</name>
</gene>
<dbReference type="SMART" id="SM00671">
    <property type="entry name" value="SEL1"/>
    <property type="match status" value="1"/>
</dbReference>
<evidence type="ECO:0000313" key="2">
    <source>
        <dbReference type="EMBL" id="MBB3149873.1"/>
    </source>
</evidence>
<keyword evidence="1" id="KW-0472">Membrane</keyword>
<dbReference type="Proteomes" id="UP000554520">
    <property type="component" value="Unassembled WGS sequence"/>
</dbReference>
<dbReference type="EMBL" id="JACHXN010000048">
    <property type="protein sequence ID" value="MBB3149873.1"/>
    <property type="molecule type" value="Genomic_DNA"/>
</dbReference>
<dbReference type="Pfam" id="PF08238">
    <property type="entry name" value="Sel1"/>
    <property type="match status" value="1"/>
</dbReference>
<organism evidence="2 3">
    <name type="scientific">Phyllobacterium trifolii</name>
    <dbReference type="NCBI Taxonomy" id="300193"/>
    <lineage>
        <taxon>Bacteria</taxon>
        <taxon>Pseudomonadati</taxon>
        <taxon>Pseudomonadota</taxon>
        <taxon>Alphaproteobacteria</taxon>
        <taxon>Hyphomicrobiales</taxon>
        <taxon>Phyllobacteriaceae</taxon>
        <taxon>Phyllobacterium</taxon>
    </lineage>
</organism>
<feature type="transmembrane region" description="Helical" evidence="1">
    <location>
        <begin position="64"/>
        <end position="87"/>
    </location>
</feature>
<evidence type="ECO:0000256" key="1">
    <source>
        <dbReference type="SAM" id="Phobius"/>
    </source>
</evidence>
<dbReference type="RefSeq" id="WP_183665799.1">
    <property type="nucleotide sequence ID" value="NZ_JACHXN010000048.1"/>
</dbReference>
<dbReference type="SUPFAM" id="SSF81901">
    <property type="entry name" value="HCP-like"/>
    <property type="match status" value="1"/>
</dbReference>
<evidence type="ECO:0008006" key="4">
    <source>
        <dbReference type="Google" id="ProtNLM"/>
    </source>
</evidence>